<evidence type="ECO:0000256" key="5">
    <source>
        <dbReference type="PIRSR" id="PIRSR000171-1"/>
    </source>
</evidence>
<dbReference type="RefSeq" id="WP_196150874.1">
    <property type="nucleotide sequence ID" value="NZ_JADMLG010000008.1"/>
</dbReference>
<evidence type="ECO:0000259" key="7">
    <source>
        <dbReference type="Pfam" id="PF02910"/>
    </source>
</evidence>
<protein>
    <submittedName>
        <fullName evidence="8">Fumarate reductase/succinate dehydrogenase flavoprotein subunit</fullName>
    </submittedName>
</protein>
<feature type="active site" description="Proton acceptor" evidence="5">
    <location>
        <position position="322"/>
    </location>
</feature>
<dbReference type="SUPFAM" id="SSF56425">
    <property type="entry name" value="Succinate dehydrogenase/fumarate reductase flavoprotein, catalytic domain"/>
    <property type="match status" value="1"/>
</dbReference>
<evidence type="ECO:0000256" key="1">
    <source>
        <dbReference type="ARBA" id="ARBA00001974"/>
    </source>
</evidence>
<comment type="cofactor">
    <cofactor evidence="1">
        <name>FAD</name>
        <dbReference type="ChEBI" id="CHEBI:57692"/>
    </cofactor>
</comment>
<keyword evidence="2" id="KW-0285">Flavoprotein</keyword>
<dbReference type="NCBIfam" id="NF005866">
    <property type="entry name" value="PRK07803.1"/>
    <property type="match status" value="1"/>
</dbReference>
<dbReference type="SUPFAM" id="SSF46977">
    <property type="entry name" value="Succinate dehydrogenase/fumarate reductase flavoprotein C-terminal domain"/>
    <property type="match status" value="1"/>
</dbReference>
<feature type="domain" description="FAD-dependent oxidoreductase 2 FAD-binding" evidence="6">
    <location>
        <begin position="10"/>
        <end position="429"/>
    </location>
</feature>
<dbReference type="InterPro" id="IPR015939">
    <property type="entry name" value="Fum_Rdtase/Succ_DH_flav-like_C"/>
</dbReference>
<dbReference type="Pfam" id="PF02910">
    <property type="entry name" value="Succ_DH_flav_C"/>
    <property type="match status" value="1"/>
</dbReference>
<dbReference type="Gene3D" id="1.20.58.100">
    <property type="entry name" value="Fumarate reductase/succinate dehydrogenase flavoprotein-like, C-terminal domain"/>
    <property type="match status" value="1"/>
</dbReference>
<evidence type="ECO:0000259" key="6">
    <source>
        <dbReference type="Pfam" id="PF00890"/>
    </source>
</evidence>
<evidence type="ECO:0000256" key="3">
    <source>
        <dbReference type="ARBA" id="ARBA00022827"/>
    </source>
</evidence>
<dbReference type="InterPro" id="IPR030664">
    <property type="entry name" value="SdhA/FrdA/AprA"/>
</dbReference>
<dbReference type="InterPro" id="IPR027477">
    <property type="entry name" value="Succ_DH/fumarate_Rdtase_cat_sf"/>
</dbReference>
<reference evidence="8" key="1">
    <citation type="submission" date="2020-11" db="EMBL/GenBank/DDBJ databases">
        <title>Nocardia NEAU-351.nov., a novel actinomycete isolated from the cow dung.</title>
        <authorList>
            <person name="Zhang X."/>
        </authorList>
    </citation>
    <scope>NUCLEOTIDE SEQUENCE</scope>
    <source>
        <strain evidence="8">NEAU-351</strain>
    </source>
</reference>
<dbReference type="GO" id="GO:0033765">
    <property type="term" value="F:steroid dehydrogenase activity, acting on the CH-CH group of donors"/>
    <property type="evidence" value="ECO:0007669"/>
    <property type="project" value="UniProtKB-ARBA"/>
</dbReference>
<evidence type="ECO:0000313" key="9">
    <source>
        <dbReference type="Proteomes" id="UP000655751"/>
    </source>
</evidence>
<dbReference type="FunFam" id="3.50.50.60:FF:000026">
    <property type="entry name" value="Succinate dehydrogenase flavoprotein subunit"/>
    <property type="match status" value="1"/>
</dbReference>
<dbReference type="PIRSF" id="PIRSF000171">
    <property type="entry name" value="SDHA_APRA_LASPO"/>
    <property type="match status" value="1"/>
</dbReference>
<feature type="domain" description="Fumarate reductase/succinate dehydrogenase flavoprotein-like C-terminal" evidence="7">
    <location>
        <begin position="487"/>
        <end position="602"/>
    </location>
</feature>
<dbReference type="InterPro" id="IPR036188">
    <property type="entry name" value="FAD/NAD-bd_sf"/>
</dbReference>
<dbReference type="PANTHER" id="PTHR11632">
    <property type="entry name" value="SUCCINATE DEHYDROGENASE 2 FLAVOPROTEIN SUBUNIT"/>
    <property type="match status" value="1"/>
</dbReference>
<evidence type="ECO:0000313" key="8">
    <source>
        <dbReference type="EMBL" id="MBH0778548.1"/>
    </source>
</evidence>
<dbReference type="FunFam" id="3.90.700.10:FF:000005">
    <property type="entry name" value="Succinate dehydrogenase flavoprotein subunit"/>
    <property type="match status" value="1"/>
</dbReference>
<dbReference type="Proteomes" id="UP000655751">
    <property type="component" value="Unassembled WGS sequence"/>
</dbReference>
<dbReference type="Gene3D" id="3.50.50.60">
    <property type="entry name" value="FAD/NAD(P)-binding domain"/>
    <property type="match status" value="1"/>
</dbReference>
<dbReference type="PANTHER" id="PTHR11632:SF51">
    <property type="entry name" value="SUCCINATE DEHYDROGENASE [UBIQUINONE] FLAVOPROTEIN SUBUNIT, MITOCHONDRIAL"/>
    <property type="match status" value="1"/>
</dbReference>
<dbReference type="SUPFAM" id="SSF51905">
    <property type="entry name" value="FAD/NAD(P)-binding domain"/>
    <property type="match status" value="1"/>
</dbReference>
<dbReference type="InterPro" id="IPR003953">
    <property type="entry name" value="FAD-dep_OxRdtase_2_FAD-bd"/>
</dbReference>
<gene>
    <name evidence="8" type="ORF">IT779_19905</name>
</gene>
<dbReference type="EMBL" id="JADMLG010000008">
    <property type="protein sequence ID" value="MBH0778548.1"/>
    <property type="molecule type" value="Genomic_DNA"/>
</dbReference>
<name>A0A931IF40_9NOCA</name>
<evidence type="ECO:0000256" key="4">
    <source>
        <dbReference type="ARBA" id="ARBA00023002"/>
    </source>
</evidence>
<keyword evidence="9" id="KW-1185">Reference proteome</keyword>
<dbReference type="AlphaFoldDB" id="A0A931IF40"/>
<keyword evidence="3" id="KW-0274">FAD</keyword>
<proteinExistence type="predicted"/>
<evidence type="ECO:0000256" key="2">
    <source>
        <dbReference type="ARBA" id="ARBA00022630"/>
    </source>
</evidence>
<dbReference type="Gene3D" id="3.90.700.10">
    <property type="entry name" value="Succinate dehydrogenase/fumarate reductase flavoprotein, catalytic domain"/>
    <property type="match status" value="1"/>
</dbReference>
<sequence>MPEVERHKYDVVVIGAGGAGLRAVIEAREHGLSVAVVCKSLFGKAHTVMAEGGCAASMGNANDKDSWQTHFKDTMRGGKFLNNWRMAELHAQEAPDRVWELETYGALFDRTADGRISQRNFGGHTYPRLAHVGDRTGLEIIRTMQQKIVSLQQEDFAESGDYESRIKVFAECTITELLKDGDRISGAFGYWRESGKFVLFESPAVVLATGGVGKSYKVTSNSWEYTGDGHALALRAGATLINMEFLQFHPTGMVWPPSVKGILVTEGVRGDGGVLKNTEDKRFMFEYIPAVFKGQYAESEAEADQWLKDNDSARRTPDLLPRDEVARAINSEVKAGRGTPHGGVFLDIASRLPAEEIRRRLPSMYHQFKELADVDITKEPMEVGPTCHYVMGGIEVAPDTGAATVPGLFAAGECSGGMHGSNRLGGNSLSDLLVFGRRAGLGAATYVEQLAQRPSVSDDDITAAAAAAVAPFDPPAEGAGENPYTLHTDLQQAMNDLVGIIRKEHELREAIERLAALRTRFGGVVVEGHRQFNPGWHLALDLRNMLLVSECVAQAALLRTESRGGHTRDDHPGMDPDWRNKLLVCAIDPADAALAVPAVRVTKEDQEPMREDLLALFDLSELEKYYNPAELATHPSGSASATEGEA</sequence>
<dbReference type="InterPro" id="IPR037099">
    <property type="entry name" value="Fum_R/Succ_DH_flav-like_C_sf"/>
</dbReference>
<comment type="caution">
    <text evidence="8">The sequence shown here is derived from an EMBL/GenBank/DDBJ whole genome shotgun (WGS) entry which is preliminary data.</text>
</comment>
<dbReference type="PRINTS" id="PR00368">
    <property type="entry name" value="FADPNR"/>
</dbReference>
<dbReference type="Pfam" id="PF00890">
    <property type="entry name" value="FAD_binding_2"/>
    <property type="match status" value="1"/>
</dbReference>
<accession>A0A931IF40</accession>
<keyword evidence="4" id="KW-0560">Oxidoreductase</keyword>
<organism evidence="8 9">
    <name type="scientific">Nocardia bovistercoris</name>
    <dbReference type="NCBI Taxonomy" id="2785916"/>
    <lineage>
        <taxon>Bacteria</taxon>
        <taxon>Bacillati</taxon>
        <taxon>Actinomycetota</taxon>
        <taxon>Actinomycetes</taxon>
        <taxon>Mycobacteriales</taxon>
        <taxon>Nocardiaceae</taxon>
        <taxon>Nocardia</taxon>
    </lineage>
</organism>